<name>A0A0J1HF37_9GAMM</name>
<dbReference type="Proteomes" id="UP000035909">
    <property type="component" value="Unassembled WGS sequence"/>
</dbReference>
<dbReference type="PATRIC" id="fig|320778.3.peg.1406"/>
<dbReference type="EMBL" id="LDOU01000006">
    <property type="protein sequence ID" value="KLV10226.1"/>
    <property type="molecule type" value="Genomic_DNA"/>
</dbReference>
<protein>
    <submittedName>
        <fullName evidence="1">Uncharacterized protein</fullName>
    </submittedName>
</protein>
<reference evidence="1 2" key="1">
    <citation type="submission" date="2015-05" db="EMBL/GenBank/DDBJ databases">
        <title>Photobacterium galathea sp. nov.</title>
        <authorList>
            <person name="Machado H."/>
            <person name="Gram L."/>
        </authorList>
    </citation>
    <scope>NUCLEOTIDE SEQUENCE [LARGE SCALE GENOMIC DNA]</scope>
    <source>
        <strain evidence="1 2">DSM 22954</strain>
    </source>
</reference>
<organism evidence="1 2">
    <name type="scientific">Photobacterium ganghwense</name>
    <dbReference type="NCBI Taxonomy" id="320778"/>
    <lineage>
        <taxon>Bacteria</taxon>
        <taxon>Pseudomonadati</taxon>
        <taxon>Pseudomonadota</taxon>
        <taxon>Gammaproteobacteria</taxon>
        <taxon>Vibrionales</taxon>
        <taxon>Vibrionaceae</taxon>
        <taxon>Photobacterium</taxon>
    </lineage>
</organism>
<gene>
    <name evidence="1" type="ORF">ABT57_06540</name>
</gene>
<accession>A0A0J1HF37</accession>
<dbReference type="AlphaFoldDB" id="A0A0J1HF37"/>
<evidence type="ECO:0000313" key="2">
    <source>
        <dbReference type="Proteomes" id="UP000035909"/>
    </source>
</evidence>
<dbReference type="STRING" id="320778.ABT57_06540"/>
<comment type="caution">
    <text evidence="1">The sequence shown here is derived from an EMBL/GenBank/DDBJ whole genome shotgun (WGS) entry which is preliminary data.</text>
</comment>
<keyword evidence="2" id="KW-1185">Reference proteome</keyword>
<sequence length="285" mass="30706">MTAFITPSVRALGQWFAGVMADAITLGIVSGDKEGTIIDSVIAERGVPRGYEEMLMEVGLKMFDTLQVNFKSQIDRVTGGGEKGPCDAAIGLEGIGDLDINVQNGADVERWRYLMPVVASSEKIFYSISDEAGKHLTFASSTLTAVSLEALMRRNRLIADIADELADDFSVGYQDLDEFAMNIAQSRKTIALSNVDDEKSKCAFGYCELQSGSEIVVASISGEESGLVADLVSYMAAIGAKRKTLARDEISGYTVSSIAIDDCVPDEPSKNITTGYEDNELFGSW</sequence>
<dbReference type="RefSeq" id="WP_047884389.1">
    <property type="nucleotide sequence ID" value="NZ_LDOU01000006.1"/>
</dbReference>
<proteinExistence type="predicted"/>
<evidence type="ECO:0000313" key="1">
    <source>
        <dbReference type="EMBL" id="KLV10226.1"/>
    </source>
</evidence>